<dbReference type="AlphaFoldDB" id="A0A841DEU7"/>
<name>A0A841DEU7_PLAVE</name>
<keyword evidence="4" id="KW-1185">Reference proteome</keyword>
<accession>A0A841DEU7</accession>
<protein>
    <submittedName>
        <fullName evidence="3">Phage-related tail protein</fullName>
    </submittedName>
</protein>
<evidence type="ECO:0000256" key="1">
    <source>
        <dbReference type="SAM" id="MobiDB-lite"/>
    </source>
</evidence>
<dbReference type="Proteomes" id="UP000562352">
    <property type="component" value="Unassembled WGS sequence"/>
</dbReference>
<evidence type="ECO:0000256" key="2">
    <source>
        <dbReference type="SAM" id="Phobius"/>
    </source>
</evidence>
<feature type="transmembrane region" description="Helical" evidence="2">
    <location>
        <begin position="45"/>
        <end position="74"/>
    </location>
</feature>
<proteinExistence type="predicted"/>
<reference evidence="3 4" key="1">
    <citation type="submission" date="2020-08" db="EMBL/GenBank/DDBJ databases">
        <title>Genomic Encyclopedia of Type Strains, Phase III (KMG-III): the genomes of soil and plant-associated and newly described type strains.</title>
        <authorList>
            <person name="Whitman W."/>
        </authorList>
    </citation>
    <scope>NUCLEOTIDE SEQUENCE [LARGE SCALE GENOMIC DNA]</scope>
    <source>
        <strain evidence="3 4">CECT 3303</strain>
    </source>
</reference>
<dbReference type="RefSeq" id="WP_184948010.1">
    <property type="nucleotide sequence ID" value="NZ_BAAAWZ010000005.1"/>
</dbReference>
<feature type="region of interest" description="Disordered" evidence="1">
    <location>
        <begin position="79"/>
        <end position="116"/>
    </location>
</feature>
<keyword evidence="2" id="KW-0472">Membrane</keyword>
<organism evidence="3 4">
    <name type="scientific">Planomonospora venezuelensis</name>
    <dbReference type="NCBI Taxonomy" id="1999"/>
    <lineage>
        <taxon>Bacteria</taxon>
        <taxon>Bacillati</taxon>
        <taxon>Actinomycetota</taxon>
        <taxon>Actinomycetes</taxon>
        <taxon>Streptosporangiales</taxon>
        <taxon>Streptosporangiaceae</taxon>
        <taxon>Planomonospora</taxon>
    </lineage>
</organism>
<evidence type="ECO:0000313" key="4">
    <source>
        <dbReference type="Proteomes" id="UP000562352"/>
    </source>
</evidence>
<dbReference type="EMBL" id="JACHJJ010000031">
    <property type="protein sequence ID" value="MBB5967283.1"/>
    <property type="molecule type" value="Genomic_DNA"/>
</dbReference>
<sequence>MYANSALALTGTGMSVGASAVLPSASELSASGTAAADLTATAVDAARVLLMATGAGFGLFLLAMTVLLAAGAVLRGADAVSGRSAPRGRRAGLGPASRGVLASSGGGNDLTAQVTR</sequence>
<evidence type="ECO:0000313" key="3">
    <source>
        <dbReference type="EMBL" id="MBB5967283.1"/>
    </source>
</evidence>
<keyword evidence="2" id="KW-1133">Transmembrane helix</keyword>
<keyword evidence="2" id="KW-0812">Transmembrane</keyword>
<gene>
    <name evidence="3" type="ORF">FHS22_006585</name>
</gene>
<comment type="caution">
    <text evidence="3">The sequence shown here is derived from an EMBL/GenBank/DDBJ whole genome shotgun (WGS) entry which is preliminary data.</text>
</comment>